<dbReference type="Pfam" id="PF01380">
    <property type="entry name" value="SIS"/>
    <property type="match status" value="1"/>
</dbReference>
<comment type="similarity">
    <text evidence="1">Belongs to the SIS family. PHI subfamily.</text>
</comment>
<dbReference type="Gene3D" id="3.40.50.10490">
    <property type="entry name" value="Glucose-6-phosphate isomerase like protein, domain 1"/>
    <property type="match status" value="1"/>
</dbReference>
<evidence type="ECO:0000313" key="4">
    <source>
        <dbReference type="Proteomes" id="UP001304970"/>
    </source>
</evidence>
<dbReference type="SUPFAM" id="SSF53697">
    <property type="entry name" value="SIS domain"/>
    <property type="match status" value="1"/>
</dbReference>
<keyword evidence="4" id="KW-1185">Reference proteome</keyword>
<dbReference type="GO" id="GO:0097367">
    <property type="term" value="F:carbohydrate derivative binding"/>
    <property type="evidence" value="ECO:0007669"/>
    <property type="project" value="InterPro"/>
</dbReference>
<proteinExistence type="inferred from homology"/>
<dbReference type="GO" id="GO:0043800">
    <property type="term" value="F:6-phospho-3-hexuloisomerase activity"/>
    <property type="evidence" value="ECO:0007669"/>
    <property type="project" value="UniProtKB-EC"/>
</dbReference>
<organism evidence="3 4">
    <name type="scientific">Methanolapillus ohkumae</name>
    <dbReference type="NCBI Taxonomy" id="3028298"/>
    <lineage>
        <taxon>Archaea</taxon>
        <taxon>Methanobacteriati</taxon>
        <taxon>Methanobacteriota</taxon>
        <taxon>Stenosarchaea group</taxon>
        <taxon>Methanomicrobia</taxon>
        <taxon>Methanosarcinales</taxon>
        <taxon>Methanosarcinaceae</taxon>
        <taxon>Methanolapillus</taxon>
    </lineage>
</organism>
<dbReference type="EMBL" id="CP131061">
    <property type="protein sequence ID" value="WNY27036.1"/>
    <property type="molecule type" value="Genomic_DNA"/>
</dbReference>
<dbReference type="PANTHER" id="PTHR43443:SF1">
    <property type="entry name" value="3-HEXULOSE-6-PHOSPHATE ISOMERASE"/>
    <property type="match status" value="1"/>
</dbReference>
<protein>
    <submittedName>
        <fullName evidence="3">3-hexulose-6-phosphate isomerase</fullName>
        <ecNumber evidence="3">5.3.1.27</ecNumber>
    </submittedName>
</protein>
<dbReference type="Proteomes" id="UP001304970">
    <property type="component" value="Chromosome"/>
</dbReference>
<accession>A0AA96ZWW5</accession>
<keyword evidence="3" id="KW-0413">Isomerase</keyword>
<dbReference type="InterPro" id="IPR017552">
    <property type="entry name" value="PHI/rmpB"/>
</dbReference>
<sequence length="218" mass="22975">MDKKNCCASNEISKFTVQSSDLVFSTMNSITEQIRSVSGSIQKQDVCAMLEEIVDTKKSGGHIFVSGAGRSGLMGKAFAMRLMHMGFDAFVVAETTTPAIKAEDVLLAISGSGTTASVLNAAQKSKKAGAKIIGITSKEETELGKLSDVNVVLPSKSKADDIKNNTASSKSAPGSTSAPMGTSFEIFTLIFLDSIVAQLIEITGVSEDEMKARHANLE</sequence>
<evidence type="ECO:0000313" key="3">
    <source>
        <dbReference type="EMBL" id="WNY27036.1"/>
    </source>
</evidence>
<evidence type="ECO:0000259" key="2">
    <source>
        <dbReference type="Pfam" id="PF01380"/>
    </source>
</evidence>
<dbReference type="AlphaFoldDB" id="A0AA96ZWW5"/>
<dbReference type="InterPro" id="IPR046348">
    <property type="entry name" value="SIS_dom_sf"/>
</dbReference>
<gene>
    <name evidence="3" type="primary">rmpB</name>
    <name evidence="3" type="ORF">MsAm2_08210</name>
</gene>
<feature type="domain" description="SIS" evidence="2">
    <location>
        <begin position="61"/>
        <end position="168"/>
    </location>
</feature>
<dbReference type="InterPro" id="IPR001347">
    <property type="entry name" value="SIS_dom"/>
</dbReference>
<evidence type="ECO:0000256" key="1">
    <source>
        <dbReference type="ARBA" id="ARBA00009235"/>
    </source>
</evidence>
<dbReference type="GO" id="GO:1901135">
    <property type="term" value="P:carbohydrate derivative metabolic process"/>
    <property type="evidence" value="ECO:0007669"/>
    <property type="project" value="InterPro"/>
</dbReference>
<reference evidence="3 4" key="1">
    <citation type="submission" date="2023-07" db="EMBL/GenBank/DDBJ databases">
        <title>Closed genome sequence of Methanosarcinaceae archaeon Am2.</title>
        <authorList>
            <person name="Poehlein A."/>
            <person name="Protasov E."/>
            <person name="Platt K."/>
            <person name="Reeh H."/>
            <person name="Daniel R."/>
            <person name="Brune A."/>
        </authorList>
    </citation>
    <scope>NUCLEOTIDE SEQUENCE [LARGE SCALE GENOMIC DNA]</scope>
    <source>
        <strain evidence="3 4">Am2</strain>
    </source>
</reference>
<dbReference type="GeneID" id="89228238"/>
<dbReference type="PANTHER" id="PTHR43443">
    <property type="entry name" value="3-HEXULOSE-6-PHOSPHATE ISOMERASE"/>
    <property type="match status" value="1"/>
</dbReference>
<dbReference type="EC" id="5.3.1.27" evidence="3"/>
<dbReference type="RefSeq" id="WP_338097015.1">
    <property type="nucleotide sequence ID" value="NZ_CP131061.1"/>
</dbReference>
<dbReference type="NCBIfam" id="TIGR03127">
    <property type="entry name" value="RuMP_HxlB"/>
    <property type="match status" value="1"/>
</dbReference>
<dbReference type="CDD" id="cd05005">
    <property type="entry name" value="SIS_PHI"/>
    <property type="match status" value="1"/>
</dbReference>
<name>A0AA96ZWW5_9EURY</name>